<accession>A0ABQ9H3Y1</accession>
<sequence>MREVMTGKLVHMFSSRTRFALSCWTMPLVGGFSRGSPFPPPLHSGASPYSPHFTFIGSKDLDMCRTTFGITGSALASHQGEPGSIQDGVTPVSSRVVIVPGRCRWSARFLPPFHFGAAPYSPQSSL</sequence>
<organism evidence="1 2">
    <name type="scientific">Dryococelus australis</name>
    <dbReference type="NCBI Taxonomy" id="614101"/>
    <lineage>
        <taxon>Eukaryota</taxon>
        <taxon>Metazoa</taxon>
        <taxon>Ecdysozoa</taxon>
        <taxon>Arthropoda</taxon>
        <taxon>Hexapoda</taxon>
        <taxon>Insecta</taxon>
        <taxon>Pterygota</taxon>
        <taxon>Neoptera</taxon>
        <taxon>Polyneoptera</taxon>
        <taxon>Phasmatodea</taxon>
        <taxon>Verophasmatodea</taxon>
        <taxon>Anareolatae</taxon>
        <taxon>Phasmatidae</taxon>
        <taxon>Eurycanthinae</taxon>
        <taxon>Dryococelus</taxon>
    </lineage>
</organism>
<reference evidence="1 2" key="1">
    <citation type="submission" date="2023-02" db="EMBL/GenBank/DDBJ databases">
        <title>LHISI_Scaffold_Assembly.</title>
        <authorList>
            <person name="Stuart O.P."/>
            <person name="Cleave R."/>
            <person name="Magrath M.J.L."/>
            <person name="Mikheyev A.S."/>
        </authorList>
    </citation>
    <scope>NUCLEOTIDE SEQUENCE [LARGE SCALE GENOMIC DNA]</scope>
    <source>
        <strain evidence="1">Daus_M_001</strain>
        <tissue evidence="1">Leg muscle</tissue>
    </source>
</reference>
<dbReference type="EMBL" id="JARBHB010000007">
    <property type="protein sequence ID" value="KAJ8878990.1"/>
    <property type="molecule type" value="Genomic_DNA"/>
</dbReference>
<protein>
    <recommendedName>
        <fullName evidence="3">Secreted protein</fullName>
    </recommendedName>
</protein>
<evidence type="ECO:0000313" key="2">
    <source>
        <dbReference type="Proteomes" id="UP001159363"/>
    </source>
</evidence>
<evidence type="ECO:0000313" key="1">
    <source>
        <dbReference type="EMBL" id="KAJ8878990.1"/>
    </source>
</evidence>
<gene>
    <name evidence="1" type="ORF">PR048_019596</name>
</gene>
<keyword evidence="2" id="KW-1185">Reference proteome</keyword>
<comment type="caution">
    <text evidence="1">The sequence shown here is derived from an EMBL/GenBank/DDBJ whole genome shotgun (WGS) entry which is preliminary data.</text>
</comment>
<name>A0ABQ9H3Y1_9NEOP</name>
<proteinExistence type="predicted"/>
<evidence type="ECO:0008006" key="3">
    <source>
        <dbReference type="Google" id="ProtNLM"/>
    </source>
</evidence>
<dbReference type="Proteomes" id="UP001159363">
    <property type="component" value="Chromosome 6"/>
</dbReference>